<keyword evidence="1" id="KW-0614">Plasmid</keyword>
<geneLocation type="plasmid" evidence="1 2">
    <name>pBPHY01</name>
</geneLocation>
<dbReference type="EMBL" id="CP001045">
    <property type="protein sequence ID" value="ACC75370.1"/>
    <property type="molecule type" value="Genomic_DNA"/>
</dbReference>
<proteinExistence type="predicted"/>
<accession>B2JWP3</accession>
<gene>
    <name evidence="1" type="ordered locus">Bphy_6339</name>
</gene>
<dbReference type="RefSeq" id="WP_012405529.1">
    <property type="nucleotide sequence ID" value="NC_010625.1"/>
</dbReference>
<evidence type="ECO:0000313" key="2">
    <source>
        <dbReference type="Proteomes" id="UP000001192"/>
    </source>
</evidence>
<dbReference type="Proteomes" id="UP000001192">
    <property type="component" value="Plasmid pBPHY01"/>
</dbReference>
<organism evidence="1 2">
    <name type="scientific">Paraburkholderia phymatum (strain DSM 17167 / CIP 108236 / LMG 21445 / STM815)</name>
    <name type="common">Burkholderia phymatum</name>
    <dbReference type="NCBI Taxonomy" id="391038"/>
    <lineage>
        <taxon>Bacteria</taxon>
        <taxon>Pseudomonadati</taxon>
        <taxon>Pseudomonadota</taxon>
        <taxon>Betaproteobacteria</taxon>
        <taxon>Burkholderiales</taxon>
        <taxon>Burkholderiaceae</taxon>
        <taxon>Paraburkholderia</taxon>
    </lineage>
</organism>
<evidence type="ECO:0000313" key="1">
    <source>
        <dbReference type="EMBL" id="ACC75370.1"/>
    </source>
</evidence>
<keyword evidence="2" id="KW-1185">Reference proteome</keyword>
<dbReference type="KEGG" id="bph:Bphy_6339"/>
<name>B2JWP3_PARP8</name>
<dbReference type="AlphaFoldDB" id="B2JWP3"/>
<dbReference type="HOGENOM" id="CLU_1737102_0_0_4"/>
<sequence>MTTTMSRLRFVRSPKAMAVASGQKTCSELNGVRNRELVPWSQGAVMQEAKMSGDAPLLKTMFRKQAPTDGAMWEVGSEGIDEAFLLTPLERQLLGEALLLLAHTRSRALQLATEFNKRRRLAGPDVRDFELPVIIDLQRRLGAQQRPSIE</sequence>
<reference evidence="2" key="1">
    <citation type="journal article" date="2014" name="Stand. Genomic Sci.">
        <title>Complete genome sequence of Burkholderia phymatum STM815(T), a broad host range and efficient nitrogen-fixing symbiont of Mimosa species.</title>
        <authorList>
            <person name="Moulin L."/>
            <person name="Klonowska A."/>
            <person name="Caroline B."/>
            <person name="Booth K."/>
            <person name="Vriezen J.A."/>
            <person name="Melkonian R."/>
            <person name="James E.K."/>
            <person name="Young J.P."/>
            <person name="Bena G."/>
            <person name="Hauser L."/>
            <person name="Land M."/>
            <person name="Kyrpides N."/>
            <person name="Bruce D."/>
            <person name="Chain P."/>
            <person name="Copeland A."/>
            <person name="Pitluck S."/>
            <person name="Woyke T."/>
            <person name="Lizotte-Waniewski M."/>
            <person name="Bristow J."/>
            <person name="Riley M."/>
        </authorList>
    </citation>
    <scope>NUCLEOTIDE SEQUENCE [LARGE SCALE GENOMIC DNA]</scope>
    <source>
        <strain evidence="2">DSM 17167 / CIP 108236 / LMG 21445 / STM815</strain>
        <plasmid evidence="2">Plasmid pBPHY01</plasmid>
    </source>
</reference>
<protein>
    <submittedName>
        <fullName evidence="1">Uncharacterized protein</fullName>
    </submittedName>
</protein>